<dbReference type="Pfam" id="PF00038">
    <property type="entry name" value="Filament"/>
    <property type="match status" value="1"/>
</dbReference>
<dbReference type="Pfam" id="PF00932">
    <property type="entry name" value="LTD"/>
    <property type="match status" value="1"/>
</dbReference>
<name>A0A814MKW9_9BILA</name>
<evidence type="ECO:0000256" key="3">
    <source>
        <dbReference type="SAM" id="Coils"/>
    </source>
</evidence>
<dbReference type="GO" id="GO:0090435">
    <property type="term" value="P:protein localization to nuclear envelope"/>
    <property type="evidence" value="ECO:0007669"/>
    <property type="project" value="TreeGrafter"/>
</dbReference>
<organism evidence="5 7">
    <name type="scientific">Didymodactylos carnosus</name>
    <dbReference type="NCBI Taxonomy" id="1234261"/>
    <lineage>
        <taxon>Eukaryota</taxon>
        <taxon>Metazoa</taxon>
        <taxon>Spiralia</taxon>
        <taxon>Gnathifera</taxon>
        <taxon>Rotifera</taxon>
        <taxon>Eurotatoria</taxon>
        <taxon>Bdelloidea</taxon>
        <taxon>Philodinida</taxon>
        <taxon>Philodinidae</taxon>
        <taxon>Didymodactylos</taxon>
    </lineage>
</organism>
<keyword evidence="1" id="KW-0403">Intermediate filament</keyword>
<gene>
    <name evidence="5" type="ORF">GPM918_LOCUS17738</name>
    <name evidence="6" type="ORF">SRO942_LOCUS17737</name>
</gene>
<dbReference type="InterPro" id="IPR036415">
    <property type="entry name" value="Lamin_tail_dom_sf"/>
</dbReference>
<keyword evidence="2 3" id="KW-0175">Coiled coil</keyword>
<dbReference type="OrthoDB" id="2441647at2759"/>
<accession>A0A814MKW9</accession>
<dbReference type="GO" id="GO:0006998">
    <property type="term" value="P:nuclear envelope organization"/>
    <property type="evidence" value="ECO:0007669"/>
    <property type="project" value="TreeGrafter"/>
</dbReference>
<dbReference type="SUPFAM" id="SSF64593">
    <property type="entry name" value="Intermediate filament protein, coiled coil region"/>
    <property type="match status" value="1"/>
</dbReference>
<evidence type="ECO:0000313" key="5">
    <source>
        <dbReference type="EMBL" id="CAF1080399.1"/>
    </source>
</evidence>
<dbReference type="PANTHER" id="PTHR45721:SF12">
    <property type="entry name" value="INTERMEDIATE FILAMENT PROTEIN IFA-1"/>
    <property type="match status" value="1"/>
</dbReference>
<dbReference type="Gene3D" id="2.60.40.1260">
    <property type="entry name" value="Lamin Tail domain"/>
    <property type="match status" value="1"/>
</dbReference>
<dbReference type="InterPro" id="IPR001322">
    <property type="entry name" value="Lamin_tail_dom"/>
</dbReference>
<evidence type="ECO:0000256" key="2">
    <source>
        <dbReference type="ARBA" id="ARBA00023054"/>
    </source>
</evidence>
<evidence type="ECO:0000256" key="1">
    <source>
        <dbReference type="ARBA" id="ARBA00022754"/>
    </source>
</evidence>
<dbReference type="GO" id="GO:0005652">
    <property type="term" value="C:nuclear lamina"/>
    <property type="evidence" value="ECO:0007669"/>
    <property type="project" value="TreeGrafter"/>
</dbReference>
<dbReference type="InterPro" id="IPR039008">
    <property type="entry name" value="IF_rod_dom"/>
</dbReference>
<feature type="domain" description="LTD" evidence="4">
    <location>
        <begin position="424"/>
        <end position="572"/>
    </location>
</feature>
<feature type="coiled-coil region" evidence="3">
    <location>
        <begin position="62"/>
        <end position="96"/>
    </location>
</feature>
<dbReference type="SUPFAM" id="SSF74853">
    <property type="entry name" value="Lamin A/C globular tail domain"/>
    <property type="match status" value="1"/>
</dbReference>
<keyword evidence="7" id="KW-1185">Reference proteome</keyword>
<evidence type="ECO:0000313" key="7">
    <source>
        <dbReference type="Proteomes" id="UP000663829"/>
    </source>
</evidence>
<dbReference type="AlphaFoldDB" id="A0A814MKW9"/>
<sequence length="579" mass="67370">MSFDLRTINNEGDNKNNNSIVTYHRRDAHSDSNVYYTSSAVINIQQVQTDLHAQHQHEKHALADLNQRLRLFVDRAQQLEAQNSKYIAQLANFRRQPSGISNIDAQSTERYVHLQSDLTTISYAKVDYEFDFEVFQMQIGIYQQLIDVEQQWKDDGRLKLEQELKQLGSVLITLRTSYAELGREVESLSATREDIFKQYLRLIHDWCSMKKQRKRWDLSLQTLKSHIVFYKNLRSYSVREFESVRSVDVDQFLTLELDKAVKKIRRDFELLYATIHREMTTYYETKINEVQTDVEQALHYQQIEIEELVISQQTLQVEYEEVQKTFSYEKEIRIQLEAKYAKFESDFRSIQLQNEERLEAQSKDLQRVQESIMAVAYDIDEMRRSKINLEAEIIVYRHLLDSSEIHEQVMVAPIYQSVGSEMTGKFIVKNQNHGAIGISECGVKKERERMLLISFLVEECAPNGAYISLVNHSTSKDIDISRWVLKRRIDSEPELRYTIPKGVQLQQGRELRIYSKLGAGAAESASYNRVGSSLSNQVLVNNDLASWGVGKSIETLLFNQNGDEKASYSQSIAYGRNNI</sequence>
<dbReference type="PANTHER" id="PTHR45721">
    <property type="entry name" value="LAMIN DM0-RELATED"/>
    <property type="match status" value="1"/>
</dbReference>
<reference evidence="5" key="1">
    <citation type="submission" date="2021-02" db="EMBL/GenBank/DDBJ databases">
        <authorList>
            <person name="Nowell W R."/>
        </authorList>
    </citation>
    <scope>NUCLEOTIDE SEQUENCE</scope>
</reference>
<comment type="caution">
    <text evidence="5">The sequence shown here is derived from an EMBL/GenBank/DDBJ whole genome shotgun (WGS) entry which is preliminary data.</text>
</comment>
<dbReference type="PROSITE" id="PS51841">
    <property type="entry name" value="LTD"/>
    <property type="match status" value="1"/>
</dbReference>
<dbReference type="GO" id="GO:0005882">
    <property type="term" value="C:intermediate filament"/>
    <property type="evidence" value="ECO:0007669"/>
    <property type="project" value="UniProtKB-KW"/>
</dbReference>
<dbReference type="Proteomes" id="UP000663829">
    <property type="component" value="Unassembled WGS sequence"/>
</dbReference>
<dbReference type="GO" id="GO:0031507">
    <property type="term" value="P:heterochromatin formation"/>
    <property type="evidence" value="ECO:0007669"/>
    <property type="project" value="TreeGrafter"/>
</dbReference>
<proteinExistence type="predicted"/>
<dbReference type="GO" id="GO:0007097">
    <property type="term" value="P:nuclear migration"/>
    <property type="evidence" value="ECO:0007669"/>
    <property type="project" value="TreeGrafter"/>
</dbReference>
<dbReference type="GO" id="GO:0005200">
    <property type="term" value="F:structural constituent of cytoskeleton"/>
    <property type="evidence" value="ECO:0007669"/>
    <property type="project" value="TreeGrafter"/>
</dbReference>
<dbReference type="EMBL" id="CAJOBC010004957">
    <property type="protein sequence ID" value="CAF3846387.1"/>
    <property type="molecule type" value="Genomic_DNA"/>
</dbReference>
<evidence type="ECO:0000259" key="4">
    <source>
        <dbReference type="PROSITE" id="PS51841"/>
    </source>
</evidence>
<dbReference type="GO" id="GO:0051664">
    <property type="term" value="P:nuclear pore localization"/>
    <property type="evidence" value="ECO:0007669"/>
    <property type="project" value="TreeGrafter"/>
</dbReference>
<protein>
    <recommendedName>
        <fullName evidence="4">LTD domain-containing protein</fullName>
    </recommendedName>
</protein>
<evidence type="ECO:0000313" key="6">
    <source>
        <dbReference type="EMBL" id="CAF3846387.1"/>
    </source>
</evidence>
<dbReference type="EMBL" id="CAJNOQ010004956">
    <property type="protein sequence ID" value="CAF1080399.1"/>
    <property type="molecule type" value="Genomic_DNA"/>
</dbReference>
<dbReference type="Proteomes" id="UP000681722">
    <property type="component" value="Unassembled WGS sequence"/>
</dbReference>